<feature type="chain" id="PRO_5042872177" description="F5/8 type C domain-containing protein" evidence="1">
    <location>
        <begin position="31"/>
        <end position="585"/>
    </location>
</feature>
<accession>A0AAN1FII0</accession>
<evidence type="ECO:0000256" key="1">
    <source>
        <dbReference type="SAM" id="SignalP"/>
    </source>
</evidence>
<dbReference type="Pfam" id="PF00754">
    <property type="entry name" value="F5_F8_type_C"/>
    <property type="match status" value="1"/>
</dbReference>
<dbReference type="InterPro" id="IPR006311">
    <property type="entry name" value="TAT_signal"/>
</dbReference>
<dbReference type="PROSITE" id="PS51318">
    <property type="entry name" value="TAT"/>
    <property type="match status" value="1"/>
</dbReference>
<evidence type="ECO:0000313" key="3">
    <source>
        <dbReference type="EMBL" id="ASI91285.1"/>
    </source>
</evidence>
<dbReference type="RefSeq" id="WP_088877577.1">
    <property type="nucleotide sequence ID" value="NZ_CP018308.1"/>
</dbReference>
<sequence>MKMSRRVFLKGGLSGLGVTALNLSSPLAHGFDGECDENMAYKALVGINLAGGNDGFNCFVPQNRQQHAEYATLRSHLALESDEIIALGLDDNGLKLGLSPELKDLEWLFERKMALPVLNIGPLMMERGQEEQVDDLKPIHIFSHNHQSAVTQTHTADQITNQGWGGLSAELLDKTFGLEELPPLFEVGSQTVWTNSLPKSANRIGTSMPDDMVLKNQGRSLYERFRDSSLTKGSLFKEYYSELCIDAEAKFVEFNNILKDESEYGFDLDTSIGRQLRVVFLLLRARDDFQHPAQFFSVTLGGFDTHSSQQTEQGALLRLLAAQVSNFYECLEEHGLMDSVTTFTFSEFGRTLEPNGSGTDHGWGNCQMVIGGDVIGGKILGQWPSLAANSTDLLSRGRVVPSLSVDLFHASLLKWMGVQKDGIECLFPTLKEFDQKALPIFHSCNTGIDSVLAIHNVTASASNPNGQDKVEHAIDGNLATKWSAQGFRVFYTLELAERSEIHSVRFAQAKGDERQYFMEVETSTNGVDFVHARKIETSGESDNMVEYSLAVVEGKYIRFICTGNNDSDASLQAWNNFRHIEVRGR</sequence>
<protein>
    <recommendedName>
        <fullName evidence="2">F5/8 type C domain-containing protein</fullName>
    </recommendedName>
</protein>
<dbReference type="AlphaFoldDB" id="A0AAN1FII0"/>
<dbReference type="SUPFAM" id="SSF49785">
    <property type="entry name" value="Galactose-binding domain-like"/>
    <property type="match status" value="1"/>
</dbReference>
<proteinExistence type="predicted"/>
<dbReference type="InterPro" id="IPR008979">
    <property type="entry name" value="Galactose-bd-like_sf"/>
</dbReference>
<dbReference type="InterPro" id="IPR000421">
    <property type="entry name" value="FA58C"/>
</dbReference>
<feature type="signal peptide" evidence="1">
    <location>
        <begin position="1"/>
        <end position="30"/>
    </location>
</feature>
<evidence type="ECO:0000259" key="2">
    <source>
        <dbReference type="Pfam" id="PF00754"/>
    </source>
</evidence>
<reference evidence="4" key="1">
    <citation type="submission" date="2016-12" db="EMBL/GenBank/DDBJ databases">
        <title>Comparative genomic analysis reveals the diversity, evolution, and environmental adaptation strategies of the genus Vibrio.</title>
        <authorList>
            <person name="Lin H."/>
            <person name="Wang X."/>
            <person name="Zhang X.-H."/>
        </authorList>
    </citation>
    <scope>NUCLEOTIDE SEQUENCE [LARGE SCALE GENOMIC DNA]</scope>
    <source>
        <strain evidence="4">QT6D1</strain>
    </source>
</reference>
<dbReference type="InterPro" id="IPR010869">
    <property type="entry name" value="DUF1501"/>
</dbReference>
<dbReference type="PANTHER" id="PTHR43737:SF1">
    <property type="entry name" value="DUF1501 DOMAIN-CONTAINING PROTEIN"/>
    <property type="match status" value="1"/>
</dbReference>
<keyword evidence="1" id="KW-0732">Signal</keyword>
<dbReference type="Pfam" id="PF07394">
    <property type="entry name" value="DUF1501"/>
    <property type="match status" value="1"/>
</dbReference>
<feature type="domain" description="F5/8 type C" evidence="2">
    <location>
        <begin position="458"/>
        <end position="567"/>
    </location>
</feature>
<organism evidence="3 4">
    <name type="scientific">Vibrio mediterranei</name>
    <dbReference type="NCBI Taxonomy" id="689"/>
    <lineage>
        <taxon>Bacteria</taxon>
        <taxon>Pseudomonadati</taxon>
        <taxon>Pseudomonadota</taxon>
        <taxon>Gammaproteobacteria</taxon>
        <taxon>Vibrionales</taxon>
        <taxon>Vibrionaceae</taxon>
        <taxon>Vibrio</taxon>
    </lineage>
</organism>
<dbReference type="KEGG" id="vsh:BSZ05_16535"/>
<dbReference type="EMBL" id="CP018308">
    <property type="protein sequence ID" value="ASI91285.1"/>
    <property type="molecule type" value="Genomic_DNA"/>
</dbReference>
<name>A0AAN1FII0_9VIBR</name>
<dbReference type="Gene3D" id="2.60.120.260">
    <property type="entry name" value="Galactose-binding domain-like"/>
    <property type="match status" value="1"/>
</dbReference>
<gene>
    <name evidence="3" type="ORF">BSZ05_16535</name>
</gene>
<dbReference type="Proteomes" id="UP000197092">
    <property type="component" value="Chromosome 1"/>
</dbReference>
<dbReference type="PANTHER" id="PTHR43737">
    <property type="entry name" value="BLL7424 PROTEIN"/>
    <property type="match status" value="1"/>
</dbReference>
<evidence type="ECO:0000313" key="4">
    <source>
        <dbReference type="Proteomes" id="UP000197092"/>
    </source>
</evidence>